<feature type="domain" description="Rap-GAP" evidence="3">
    <location>
        <begin position="1755"/>
        <end position="1981"/>
    </location>
</feature>
<dbReference type="PROSITE" id="PS50085">
    <property type="entry name" value="RAPGAP"/>
    <property type="match status" value="1"/>
</dbReference>
<keyword evidence="5" id="KW-1185">Reference proteome</keyword>
<dbReference type="FunFam" id="3.40.50.11210:FF:000001">
    <property type="entry name" value="Ral GTPase-activating protein subunit alpha-1 isoform 1"/>
    <property type="match status" value="1"/>
</dbReference>
<protein>
    <recommendedName>
        <fullName evidence="3">Rap-GAP domain-containing protein</fullName>
    </recommendedName>
</protein>
<dbReference type="PANTHER" id="PTHR10063:SF0">
    <property type="entry name" value="TUBERIN"/>
    <property type="match status" value="1"/>
</dbReference>
<dbReference type="GO" id="GO:0051056">
    <property type="term" value="P:regulation of small GTPase mediated signal transduction"/>
    <property type="evidence" value="ECO:0007669"/>
    <property type="project" value="InterPro"/>
</dbReference>
<dbReference type="Pfam" id="PF03542">
    <property type="entry name" value="Tuberin"/>
    <property type="match status" value="1"/>
</dbReference>
<dbReference type="Gene3D" id="3.40.50.11210">
    <property type="entry name" value="Rap/Ran-GAP"/>
    <property type="match status" value="1"/>
</dbReference>
<evidence type="ECO:0000313" key="5">
    <source>
        <dbReference type="Proteomes" id="UP000663879"/>
    </source>
</evidence>
<feature type="compositionally biased region" description="Polar residues" evidence="2">
    <location>
        <begin position="1179"/>
        <end position="1202"/>
    </location>
</feature>
<comment type="caution">
    <text evidence="4">The sequence shown here is derived from an EMBL/GenBank/DDBJ whole genome shotgun (WGS) entry which is preliminary data.</text>
</comment>
<feature type="region of interest" description="Disordered" evidence="2">
    <location>
        <begin position="22"/>
        <end position="52"/>
    </location>
</feature>
<evidence type="ECO:0000256" key="1">
    <source>
        <dbReference type="ARBA" id="ARBA00022468"/>
    </source>
</evidence>
<feature type="compositionally biased region" description="Low complexity" evidence="2">
    <location>
        <begin position="1982"/>
        <end position="1999"/>
    </location>
</feature>
<dbReference type="InterPro" id="IPR035974">
    <property type="entry name" value="Rap/Ran-GAP_sf"/>
</dbReference>
<feature type="region of interest" description="Disordered" evidence="2">
    <location>
        <begin position="1977"/>
        <end position="2025"/>
    </location>
</feature>
<proteinExistence type="predicted"/>
<dbReference type="PRINTS" id="PR01431">
    <property type="entry name" value="TUBERIN"/>
</dbReference>
<reference evidence="4" key="1">
    <citation type="submission" date="2021-02" db="EMBL/GenBank/DDBJ databases">
        <authorList>
            <person name="Nowell W R."/>
        </authorList>
    </citation>
    <scope>NUCLEOTIDE SEQUENCE</scope>
    <source>
        <strain evidence="4">Ploen Becks lab</strain>
    </source>
</reference>
<accession>A0A813WXZ6</accession>
<feature type="compositionally biased region" description="Low complexity" evidence="2">
    <location>
        <begin position="1203"/>
        <end position="1215"/>
    </location>
</feature>
<dbReference type="GO" id="GO:0033596">
    <property type="term" value="C:TSC1-TSC2 complex"/>
    <property type="evidence" value="ECO:0007669"/>
    <property type="project" value="InterPro"/>
</dbReference>
<evidence type="ECO:0000259" key="3">
    <source>
        <dbReference type="PROSITE" id="PS50085"/>
    </source>
</evidence>
<dbReference type="InterPro" id="IPR000331">
    <property type="entry name" value="Rap/Ran_GAP_dom"/>
</dbReference>
<dbReference type="Proteomes" id="UP000663879">
    <property type="component" value="Unassembled WGS sequence"/>
</dbReference>
<feature type="compositionally biased region" description="Polar residues" evidence="2">
    <location>
        <begin position="2002"/>
        <end position="2019"/>
    </location>
</feature>
<feature type="compositionally biased region" description="Basic residues" evidence="2">
    <location>
        <begin position="1442"/>
        <end position="1452"/>
    </location>
</feature>
<name>A0A813WXZ6_9BILA</name>
<dbReference type="InterPro" id="IPR018515">
    <property type="entry name" value="Tuberin-type_domain"/>
</dbReference>
<evidence type="ECO:0000313" key="4">
    <source>
        <dbReference type="EMBL" id="CAF0862230.1"/>
    </source>
</evidence>
<dbReference type="SUPFAM" id="SSF111347">
    <property type="entry name" value="Rap/Ran-GAP"/>
    <property type="match status" value="1"/>
</dbReference>
<dbReference type="Pfam" id="PF02145">
    <property type="entry name" value="Rap_GAP"/>
    <property type="match status" value="1"/>
</dbReference>
<dbReference type="GO" id="GO:0032007">
    <property type="term" value="P:negative regulation of TOR signaling"/>
    <property type="evidence" value="ECO:0007669"/>
    <property type="project" value="InterPro"/>
</dbReference>
<dbReference type="GO" id="GO:0005634">
    <property type="term" value="C:nucleus"/>
    <property type="evidence" value="ECO:0007669"/>
    <property type="project" value="InterPro"/>
</dbReference>
<feature type="compositionally biased region" description="Polar residues" evidence="2">
    <location>
        <begin position="38"/>
        <end position="52"/>
    </location>
</feature>
<dbReference type="OrthoDB" id="5797019at2759"/>
<organism evidence="4 5">
    <name type="scientific">Brachionus calyciflorus</name>
    <dbReference type="NCBI Taxonomy" id="104777"/>
    <lineage>
        <taxon>Eukaryota</taxon>
        <taxon>Metazoa</taxon>
        <taxon>Spiralia</taxon>
        <taxon>Gnathifera</taxon>
        <taxon>Rotifera</taxon>
        <taxon>Eurotatoria</taxon>
        <taxon>Monogononta</taxon>
        <taxon>Pseudotrocha</taxon>
        <taxon>Ploima</taxon>
        <taxon>Brachionidae</taxon>
        <taxon>Brachionus</taxon>
    </lineage>
</organism>
<dbReference type="EMBL" id="CAJNOC010001407">
    <property type="protein sequence ID" value="CAF0862230.1"/>
    <property type="molecule type" value="Genomic_DNA"/>
</dbReference>
<dbReference type="InterPro" id="IPR027107">
    <property type="entry name" value="Tuberin/Ral-act_asu"/>
</dbReference>
<evidence type="ECO:0000256" key="2">
    <source>
        <dbReference type="SAM" id="MobiDB-lite"/>
    </source>
</evidence>
<feature type="region of interest" description="Disordered" evidence="2">
    <location>
        <begin position="1165"/>
        <end position="1216"/>
    </location>
</feature>
<keyword evidence="1" id="KW-0343">GTPase activation</keyword>
<gene>
    <name evidence="4" type="ORF">OXX778_LOCUS9501</name>
</gene>
<sequence length="2025" mass="235172">MSEADKMGSSFWSTLENILRPQQAKHAVQNETEKSFDQRTLNKNSECSNQENSTDEIYKRLNGLKETESLENRIKSFEDLIKLSELFYLNENILNNLLKLTSDLFKIEQTPIEFRVKAFECLIQFYQKKLDKFDTFMLRNHLLCFIIINSKTSKCIFLNSLNQMKSPMNNLKLDGLSTNNSNSLLLNNIQNSQSKTSANNKSLVEKDEIKLRFVLFLLVTKNGNYCKNLDPDLLSECLVYFLENCESISDRCQEIFELFLNILSNKFFQYINENILSILTRYMLNFSFHITKSVYHETYKPLTRQQQQDINLCVKLIDKVIENLTTSICINYVVLCLCELLDITWQNQLNRSDIQINRIDSQMIIINESIIAQIYECMNKLFVSPIGNCAIFTFFTEIFPTNKKYQVHRKHQINGALMHIKQIFDDFKQSKLRNSYLIKELHINCLIYLPNALKSCYSSDSKEQQLLMLENILNLTIDLVNLASHKDLFMCLLTYKSRKFLIEIVNQFSTQKFENESLIRKYADLLNLLDLKDVFTYKTSNKENLNQSNSNQSLLRNASTASLNKENIDESTLIFLKFKESFYDLVYKFPPASNYLKDNCINNCIEFYLQRKFLPIYGSVSINGIKELLEKYLSIKNQFNINVRRYVVDALHRKIKEYFNIDQKSFVEQLVKEVVLNTYETTLVEDDSNYRNNSDKSNVLIDLFEMKYFLILKLIDLIHLCQDEENNYKIIKIFDKVMCMERVSSVELLVPHNIIALSAQNQLVLINQSQSNCLNYLYKIIINGLMEIFEKYFSKKFTKCIIEIFNILVKYLEYYYLTQYSFNNAMMINSNNPSSLMSIAAESLPMHSQWQAQTSPKFYNYYSTIRKEIFEFLLRIRSNRNNKVMLINRVNRRKSTESKYLMLNICETYDEAFEKKDENIKLFKCEIDFGKILKLIEYCLDKEYDWNVITKVLSELPYVMQYEMDLIQKSDFTYKIFNLLNRKDISVIRNKPDTITKQDYTSKFYPLIASLISYHHMLEKSSQENILQNIALAIHSFKNLYCLEILTIAMSEMYETNAIQCGDILLKLSQVSSSSNMAQPILELLSTISDFKKLHSFCGIKEFIAVSATAIKYIDPFKFNAFIVLFAHYVLCIWFIKCKPEFRKSYANFTSRGLYQEVIMQLESKNTRENKSPNKMGDNESSGLNSSQKRMSTVEPLQNQNDSGVKSSSSESSISTKNVLSENMKQFYRDLVEITMDFMSNNMSYDSSLNNQTSSAHNRGEFVVDRFSNNGNMIGVNQSSLFDTKETKKNGQQTKLWLVGNRIIQITTGLFSNICLDDPSNLITRKSKSSKPNNFTSKPRGIHSQAIDIPSQINTDSVASSNNSSASISINNSFSSMSSNLIDGKKGESSNYGKSEQDFFEETINADDENDSLKRALMQQQQQQSIEEGVSSKQIHDYGMTKRNKYPKRRYKSGLPLTNDNDDSVEENYLKNFGNDNSKVSKDDSVLNNDSEVLPFCCIKNNNHRHHHHHHHSHRYHELKKNNLDGTTDVKELCNPNCWCNHLVEIKCRYPTKVTTFVSIIEPNFSNSHAINLSSFEKFIKANPLQLNFKSDEIEIMKEVDKSLTRETFLINQTNAIENRRTHTLSRISESSVVQDTPPQTIDKILELEKIPEINEKKLADLSNTEKRLNTPRKSSFDFTSDTSSTDSRLFSSTNNFMRSLSVNQKSSQIQDLNNHEKPIDPSQVFLHLFRNQNFFNEKDKPVLVPENDNIKRSLDILDYYACFWLHKIGVIYVGPNQANDETAILSNTNGSIRYRNFVNGLGNLIYLRDTDSNQYYLGSLDTDGTAGDFAVLWYDGIIQILFHIATMMKTEENTISKKRHIGNDSTIIVYNESGEEYNFNMIKGDVNCVCIEIIPLKTNTNIVRVKTTNEMSQWLNHSNPKFISDQNLSLICRKMALHADMASKVCRTQKDSVNGNIYGGRFYDRLKQINRIRKLTKDSTQKQSQQQQQQNQQQQNKQNDFRSTFSFNISSDSKQSPSEFFDFI</sequence>
<feature type="region of interest" description="Disordered" evidence="2">
    <location>
        <begin position="1415"/>
        <end position="1463"/>
    </location>
</feature>
<dbReference type="GO" id="GO:0005096">
    <property type="term" value="F:GTPase activator activity"/>
    <property type="evidence" value="ECO:0007669"/>
    <property type="project" value="UniProtKB-KW"/>
</dbReference>
<dbReference type="PANTHER" id="PTHR10063">
    <property type="entry name" value="TUBERIN"/>
    <property type="match status" value="1"/>
</dbReference>
<feature type="region of interest" description="Disordered" evidence="2">
    <location>
        <begin position="1325"/>
        <end position="1348"/>
    </location>
</feature>
<dbReference type="InterPro" id="IPR003913">
    <property type="entry name" value="Tuberin"/>
</dbReference>